<gene>
    <name evidence="2" type="ORF">H9945_00260</name>
</gene>
<dbReference type="InterPro" id="IPR014825">
    <property type="entry name" value="DNA_alkylation"/>
</dbReference>
<dbReference type="Pfam" id="PF08713">
    <property type="entry name" value="DNA_alkylation"/>
    <property type="match status" value="1"/>
</dbReference>
<keyword evidence="1" id="KW-0472">Membrane</keyword>
<evidence type="ECO:0000256" key="1">
    <source>
        <dbReference type="SAM" id="Phobius"/>
    </source>
</evidence>
<dbReference type="SUPFAM" id="SSF48371">
    <property type="entry name" value="ARM repeat"/>
    <property type="match status" value="1"/>
</dbReference>
<evidence type="ECO:0000313" key="2">
    <source>
        <dbReference type="EMBL" id="HJB40911.1"/>
    </source>
</evidence>
<sequence>MPITRETILAALRGMAEPAYAAFAASLLPAGTPVLGVRLPALRRYARTLARMLPGTPALWQALGGPYLEQRLLWGMVIGAADLSDAERRTRLTAFLPAIDNWSVCDSTAVSCKWMAQAPDTWLPWLRILAESRQEYTARFGVVCLLDHFTATPQGRRATLAACAAVTCPAAYARLGVAWAVSIAAVREPALGLAFLRESPLDAATHNKAIQKICESRRATPEYRAAVRALRRPGAALSAK</sequence>
<evidence type="ECO:0000313" key="3">
    <source>
        <dbReference type="Proteomes" id="UP000886803"/>
    </source>
</evidence>
<reference evidence="2" key="2">
    <citation type="submission" date="2021-04" db="EMBL/GenBank/DDBJ databases">
        <authorList>
            <person name="Gilroy R."/>
        </authorList>
    </citation>
    <scope>NUCLEOTIDE SEQUENCE</scope>
    <source>
        <strain evidence="2">ChiBcec8-13705</strain>
    </source>
</reference>
<dbReference type="Proteomes" id="UP000886803">
    <property type="component" value="Unassembled WGS sequence"/>
</dbReference>
<comment type="caution">
    <text evidence="2">The sequence shown here is derived from an EMBL/GenBank/DDBJ whole genome shotgun (WGS) entry which is preliminary data.</text>
</comment>
<keyword evidence="1" id="KW-0812">Transmembrane</keyword>
<reference evidence="2" key="1">
    <citation type="journal article" date="2021" name="PeerJ">
        <title>Extensive microbial diversity within the chicken gut microbiome revealed by metagenomics and culture.</title>
        <authorList>
            <person name="Gilroy R."/>
            <person name="Ravi A."/>
            <person name="Getino M."/>
            <person name="Pursley I."/>
            <person name="Horton D.L."/>
            <person name="Alikhan N.F."/>
            <person name="Baker D."/>
            <person name="Gharbi K."/>
            <person name="Hall N."/>
            <person name="Watson M."/>
            <person name="Adriaenssens E.M."/>
            <person name="Foster-Nyarko E."/>
            <person name="Jarju S."/>
            <person name="Secka A."/>
            <person name="Antonio M."/>
            <person name="Oren A."/>
            <person name="Chaudhuri R.R."/>
            <person name="La Ragione R."/>
            <person name="Hildebrand F."/>
            <person name="Pallen M.J."/>
        </authorList>
    </citation>
    <scope>NUCLEOTIDE SEQUENCE</scope>
    <source>
        <strain evidence="2">ChiBcec8-13705</strain>
    </source>
</reference>
<organism evidence="2 3">
    <name type="scientific">Candidatus Gemmiger avicola</name>
    <dbReference type="NCBI Taxonomy" id="2838605"/>
    <lineage>
        <taxon>Bacteria</taxon>
        <taxon>Bacillati</taxon>
        <taxon>Bacillota</taxon>
        <taxon>Clostridia</taxon>
        <taxon>Eubacteriales</taxon>
        <taxon>Gemmiger</taxon>
    </lineage>
</organism>
<dbReference type="Gene3D" id="1.25.10.90">
    <property type="match status" value="1"/>
</dbReference>
<feature type="transmembrane region" description="Helical" evidence="1">
    <location>
        <begin position="20"/>
        <end position="41"/>
    </location>
</feature>
<proteinExistence type="predicted"/>
<dbReference type="AlphaFoldDB" id="A0A9D2S2H2"/>
<accession>A0A9D2S2H2</accession>
<name>A0A9D2S2H2_9FIRM</name>
<keyword evidence="1" id="KW-1133">Transmembrane helix</keyword>
<protein>
    <submittedName>
        <fullName evidence="2">DNA alkylation repair protein</fullName>
    </submittedName>
</protein>
<dbReference type="EMBL" id="DWYG01000002">
    <property type="protein sequence ID" value="HJB40911.1"/>
    <property type="molecule type" value="Genomic_DNA"/>
</dbReference>
<dbReference type="CDD" id="cd06561">
    <property type="entry name" value="AlkD_like"/>
    <property type="match status" value="1"/>
</dbReference>
<dbReference type="InterPro" id="IPR016024">
    <property type="entry name" value="ARM-type_fold"/>
</dbReference>